<dbReference type="EMBL" id="CP010904">
    <property type="protein sequence ID" value="AKJ65109.1"/>
    <property type="molecule type" value="Genomic_DNA"/>
</dbReference>
<dbReference type="Pfam" id="PF07589">
    <property type="entry name" value="PEP-CTERM"/>
    <property type="match status" value="1"/>
</dbReference>
<evidence type="ECO:0000313" key="4">
    <source>
        <dbReference type="EMBL" id="AKJ65109.1"/>
    </source>
</evidence>
<proteinExistence type="predicted"/>
<evidence type="ECO:0000259" key="3">
    <source>
        <dbReference type="Pfam" id="PF07589"/>
    </source>
</evidence>
<dbReference type="KEGG" id="vbl:L21SP4_01873"/>
<organism evidence="4 5">
    <name type="scientific">Kiritimatiella glycovorans</name>
    <dbReference type="NCBI Taxonomy" id="1307763"/>
    <lineage>
        <taxon>Bacteria</taxon>
        <taxon>Pseudomonadati</taxon>
        <taxon>Kiritimatiellota</taxon>
        <taxon>Kiritimatiellia</taxon>
        <taxon>Kiritimatiellales</taxon>
        <taxon>Kiritimatiellaceae</taxon>
        <taxon>Kiritimatiella</taxon>
    </lineage>
</organism>
<gene>
    <name evidence="4" type="ORF">L21SP4_01873</name>
</gene>
<keyword evidence="1" id="KW-0472">Membrane</keyword>
<keyword evidence="1" id="KW-1133">Transmembrane helix</keyword>
<sequence length="249" mass="27658" precursor="true">MKLQSFLIVMLMVPMLAAAQYSDDFEDGTIDSSLWSTFKDAPLDYAEQNGRLELIAPADQDDLSAGVTFVHTVSSGDWAEVSVKFNSSECTNETFLNINVENLGREDDFLVFGNGHSLQTFGVDSRVWVATKFTNDVQVAGAAKVETTTEDSGTFYMTYTNDLFYFSSTGFGPGNAFWTNDASGWLDPTEFEFSMELVVWSNNPAIAGSGAYFDDFQAVPEPASMFLWCGGLLGLGFLRRRIRMRYTTY</sequence>
<feature type="domain" description="Ice-binding protein C-terminal" evidence="3">
    <location>
        <begin position="218"/>
        <end position="240"/>
    </location>
</feature>
<reference evidence="4 5" key="2">
    <citation type="journal article" date="2016" name="ISME J.">
        <title>Characterization of the first cultured representative of Verrucomicrobia subdivision 5 indicates the proposal of a novel phylum.</title>
        <authorList>
            <person name="Spring S."/>
            <person name="Bunk B."/>
            <person name="Sproer C."/>
            <person name="Schumann P."/>
            <person name="Rohde M."/>
            <person name="Tindall B.J."/>
            <person name="Klenk H.P."/>
        </authorList>
    </citation>
    <scope>NUCLEOTIDE SEQUENCE [LARGE SCALE GENOMIC DNA]</scope>
    <source>
        <strain evidence="4 5">L21-Fru-AB</strain>
    </source>
</reference>
<keyword evidence="2" id="KW-0732">Signal</keyword>
<evidence type="ECO:0000256" key="1">
    <source>
        <dbReference type="SAM" id="Phobius"/>
    </source>
</evidence>
<reference evidence="5" key="1">
    <citation type="submission" date="2015-02" db="EMBL/GenBank/DDBJ databases">
        <title>Description and complete genome sequence of the first cultured representative of the subdivision 5 of the Verrucomicrobia phylum.</title>
        <authorList>
            <person name="Spring S."/>
            <person name="Bunk B."/>
            <person name="Sproer C."/>
            <person name="Klenk H.-P."/>
        </authorList>
    </citation>
    <scope>NUCLEOTIDE SEQUENCE [LARGE SCALE GENOMIC DNA]</scope>
    <source>
        <strain evidence="5">L21-Fru-AB</strain>
    </source>
</reference>
<feature type="chain" id="PRO_5005184141" description="Ice-binding protein C-terminal domain-containing protein" evidence="2">
    <location>
        <begin position="20"/>
        <end position="249"/>
    </location>
</feature>
<name>A0A0G3ELR6_9BACT</name>
<accession>A0A0G3ELR6</accession>
<evidence type="ECO:0000256" key="2">
    <source>
        <dbReference type="SAM" id="SignalP"/>
    </source>
</evidence>
<dbReference type="RefSeq" id="WP_052882375.1">
    <property type="nucleotide sequence ID" value="NZ_CP010904.1"/>
</dbReference>
<protein>
    <recommendedName>
        <fullName evidence="3">Ice-binding protein C-terminal domain-containing protein</fullName>
    </recommendedName>
</protein>
<feature type="transmembrane region" description="Helical" evidence="1">
    <location>
        <begin position="222"/>
        <end position="238"/>
    </location>
</feature>
<evidence type="ECO:0000313" key="5">
    <source>
        <dbReference type="Proteomes" id="UP000035268"/>
    </source>
</evidence>
<dbReference type="AlphaFoldDB" id="A0A0G3ELR6"/>
<dbReference type="Proteomes" id="UP000035268">
    <property type="component" value="Chromosome"/>
</dbReference>
<keyword evidence="5" id="KW-1185">Reference proteome</keyword>
<keyword evidence="1" id="KW-0812">Transmembrane</keyword>
<dbReference type="InterPro" id="IPR013424">
    <property type="entry name" value="Ice-binding_C"/>
</dbReference>
<dbReference type="NCBIfam" id="TIGR02595">
    <property type="entry name" value="PEP_CTERM"/>
    <property type="match status" value="1"/>
</dbReference>
<feature type="signal peptide" evidence="2">
    <location>
        <begin position="1"/>
        <end position="19"/>
    </location>
</feature>